<evidence type="ECO:0000313" key="1">
    <source>
        <dbReference type="EMBL" id="KKL95902.1"/>
    </source>
</evidence>
<dbReference type="InterPro" id="IPR029063">
    <property type="entry name" value="SAM-dependent_MTases_sf"/>
</dbReference>
<gene>
    <name evidence="1" type="ORF">LCGC14_1849910</name>
</gene>
<dbReference type="InterPro" id="IPR002052">
    <property type="entry name" value="DNA_methylase_N6_adenine_CS"/>
</dbReference>
<evidence type="ECO:0008006" key="2">
    <source>
        <dbReference type="Google" id="ProtNLM"/>
    </source>
</evidence>
<dbReference type="Gene3D" id="3.40.50.150">
    <property type="entry name" value="Vaccinia Virus protein VP39"/>
    <property type="match status" value="1"/>
</dbReference>
<accession>A0A0F9J9Y8</accession>
<dbReference type="SUPFAM" id="SSF53335">
    <property type="entry name" value="S-adenosyl-L-methionine-dependent methyltransferases"/>
    <property type="match status" value="1"/>
</dbReference>
<reference evidence="1" key="1">
    <citation type="journal article" date="2015" name="Nature">
        <title>Complex archaea that bridge the gap between prokaryotes and eukaryotes.</title>
        <authorList>
            <person name="Spang A."/>
            <person name="Saw J.H."/>
            <person name="Jorgensen S.L."/>
            <person name="Zaremba-Niedzwiedzka K."/>
            <person name="Martijn J."/>
            <person name="Lind A.E."/>
            <person name="van Eijk R."/>
            <person name="Schleper C."/>
            <person name="Guy L."/>
            <person name="Ettema T.J."/>
        </authorList>
    </citation>
    <scope>NUCLEOTIDE SEQUENCE</scope>
</reference>
<dbReference type="GO" id="GO:0003676">
    <property type="term" value="F:nucleic acid binding"/>
    <property type="evidence" value="ECO:0007669"/>
    <property type="project" value="InterPro"/>
</dbReference>
<name>A0A0F9J9Y8_9ZZZZ</name>
<dbReference type="GO" id="GO:0032259">
    <property type="term" value="P:methylation"/>
    <property type="evidence" value="ECO:0007669"/>
    <property type="project" value="InterPro"/>
</dbReference>
<protein>
    <recommendedName>
        <fullName evidence="2">DNA methylase N-4/N-6 domain-containing protein</fullName>
    </recommendedName>
</protein>
<organism evidence="1">
    <name type="scientific">marine sediment metagenome</name>
    <dbReference type="NCBI Taxonomy" id="412755"/>
    <lineage>
        <taxon>unclassified sequences</taxon>
        <taxon>metagenomes</taxon>
        <taxon>ecological metagenomes</taxon>
    </lineage>
</organism>
<dbReference type="GO" id="GO:0008168">
    <property type="term" value="F:methyltransferase activity"/>
    <property type="evidence" value="ECO:0007669"/>
    <property type="project" value="InterPro"/>
</dbReference>
<dbReference type="EMBL" id="LAZR01018565">
    <property type="protein sequence ID" value="KKL95902.1"/>
    <property type="molecule type" value="Genomic_DNA"/>
</dbReference>
<comment type="caution">
    <text evidence="1">The sequence shown here is derived from an EMBL/GenBank/DDBJ whole genome shotgun (WGS) entry which is preliminary data.</text>
</comment>
<dbReference type="AlphaFoldDB" id="A0A0F9J9Y8"/>
<sequence length="171" mass="19666">MVLTESWTLRKHWACGRSMAQYKGGYPAGFLQRLDKKIGLKGKRVLTLFCGSSDYGDTLDIKHEVNPTYVADCRGRFMMGKTDFYDRVIADPPYDSQNITYSDKLYKEKVVKPYSFVKEAVRVCKPNGLICILHQLVYKTLEGTERYAVIPITTGPNQRIRVLNIFKKLKQ</sequence>
<dbReference type="PROSITE" id="PS00092">
    <property type="entry name" value="N6_MTASE"/>
    <property type="match status" value="1"/>
</dbReference>
<proteinExistence type="predicted"/>